<feature type="transmembrane region" description="Helical" evidence="2">
    <location>
        <begin position="281"/>
        <end position="305"/>
    </location>
</feature>
<feature type="transmembrane region" description="Helical" evidence="2">
    <location>
        <begin position="74"/>
        <end position="94"/>
    </location>
</feature>
<evidence type="ECO:0000313" key="3">
    <source>
        <dbReference type="EMBL" id="MDA5399924.1"/>
    </source>
</evidence>
<name>A0A9X3ZI71_9HYPH</name>
<feature type="transmembrane region" description="Helical" evidence="2">
    <location>
        <begin position="114"/>
        <end position="139"/>
    </location>
</feature>
<keyword evidence="2" id="KW-1133">Transmembrane helix</keyword>
<organism evidence="3 4">
    <name type="scientific">Hoeflea prorocentri</name>
    <dbReference type="NCBI Taxonomy" id="1922333"/>
    <lineage>
        <taxon>Bacteria</taxon>
        <taxon>Pseudomonadati</taxon>
        <taxon>Pseudomonadota</taxon>
        <taxon>Alphaproteobacteria</taxon>
        <taxon>Hyphomicrobiales</taxon>
        <taxon>Rhizobiaceae</taxon>
        <taxon>Hoeflea</taxon>
    </lineage>
</organism>
<feature type="transmembrane region" description="Helical" evidence="2">
    <location>
        <begin position="151"/>
        <end position="170"/>
    </location>
</feature>
<proteinExistence type="predicted"/>
<evidence type="ECO:0000313" key="4">
    <source>
        <dbReference type="Proteomes" id="UP001151234"/>
    </source>
</evidence>
<reference evidence="3" key="1">
    <citation type="submission" date="2022-11" db="EMBL/GenBank/DDBJ databases">
        <title>Draft genome sequence of Hoeflea poritis E7-10 and Hoeflea prorocentri PM5-8, separated from scleractinian coral Porites lutea and marine dinoflagellate.</title>
        <authorList>
            <person name="Zhang G."/>
            <person name="Wei Q."/>
            <person name="Cai L."/>
        </authorList>
    </citation>
    <scope>NUCLEOTIDE SEQUENCE</scope>
    <source>
        <strain evidence="3">PM5-8</strain>
    </source>
</reference>
<protein>
    <submittedName>
        <fullName evidence="3">Uncharacterized protein</fullName>
    </submittedName>
</protein>
<dbReference type="EMBL" id="JAPJZI010000001">
    <property type="protein sequence ID" value="MDA5399924.1"/>
    <property type="molecule type" value="Genomic_DNA"/>
</dbReference>
<feature type="transmembrane region" description="Helical" evidence="2">
    <location>
        <begin position="32"/>
        <end position="53"/>
    </location>
</feature>
<evidence type="ECO:0000256" key="2">
    <source>
        <dbReference type="SAM" id="Phobius"/>
    </source>
</evidence>
<keyword evidence="4" id="KW-1185">Reference proteome</keyword>
<keyword evidence="2" id="KW-0472">Membrane</keyword>
<dbReference type="Proteomes" id="UP001151234">
    <property type="component" value="Unassembled WGS sequence"/>
</dbReference>
<dbReference type="AlphaFoldDB" id="A0A9X3ZI71"/>
<dbReference type="RefSeq" id="WP_267991337.1">
    <property type="nucleotide sequence ID" value="NZ_JAPJZI010000001.1"/>
</dbReference>
<sequence>MSARPAMIAALKNTIHRVAPDLQFWGYEGGNILAAIAGSGGLVALYSGLQSIAGMPTHNAASGIAAAFTRFPDIIVTTGLAVIVLATIGFSHLFSSDETVSARIWLDRAASIAGIVLVAAALFFGASWITFAAVSFVSASALLRLCRISPVFLKLGGLLLAAGGFGLAGYGLTSEGLWQMDILPVLTALTGLYVIFASMMTYQGGIYECSADRSNRPRNPVIPSAFDPDGWIGRLLETHLDRPMAFIVRSIALPAVFWVPSKTKESAPFLTSMWARLPWRLLTATAAIMTGTQAGFIFGLANAFWAVGDIAIGSFDWKRSHIEDDAHPQNDPAAEDQPHLTETVKPVGD</sequence>
<keyword evidence="2" id="KW-0812">Transmembrane</keyword>
<gene>
    <name evidence="3" type="ORF">OQ273_15180</name>
</gene>
<feature type="region of interest" description="Disordered" evidence="1">
    <location>
        <begin position="323"/>
        <end position="349"/>
    </location>
</feature>
<accession>A0A9X3ZI71</accession>
<evidence type="ECO:0000256" key="1">
    <source>
        <dbReference type="SAM" id="MobiDB-lite"/>
    </source>
</evidence>
<feature type="transmembrane region" description="Helical" evidence="2">
    <location>
        <begin position="182"/>
        <end position="202"/>
    </location>
</feature>
<comment type="caution">
    <text evidence="3">The sequence shown here is derived from an EMBL/GenBank/DDBJ whole genome shotgun (WGS) entry which is preliminary data.</text>
</comment>